<dbReference type="Pfam" id="PF00239">
    <property type="entry name" value="Resolvase"/>
    <property type="match status" value="1"/>
</dbReference>
<dbReference type="RefSeq" id="WP_143915933.1">
    <property type="nucleotide sequence ID" value="NZ_CANMIK010000011.1"/>
</dbReference>
<dbReference type="InterPro" id="IPR011109">
    <property type="entry name" value="DNA_bind_recombinase_dom"/>
</dbReference>
<dbReference type="GO" id="GO:0000150">
    <property type="term" value="F:DNA strand exchange activity"/>
    <property type="evidence" value="ECO:0007669"/>
    <property type="project" value="InterPro"/>
</dbReference>
<gene>
    <name evidence="4" type="ORF">FOF46_06715</name>
</gene>
<name>A0A554VNR6_9FLAO</name>
<dbReference type="PANTHER" id="PTHR30461">
    <property type="entry name" value="DNA-INVERTASE FROM LAMBDOID PROPHAGE"/>
    <property type="match status" value="1"/>
</dbReference>
<dbReference type="Pfam" id="PF13408">
    <property type="entry name" value="Zn_ribbon_recom"/>
    <property type="match status" value="1"/>
</dbReference>
<keyword evidence="1" id="KW-0175">Coiled coil</keyword>
<organism evidence="4 5">
    <name type="scientific">Aquimarina algiphila</name>
    <dbReference type="NCBI Taxonomy" id="2047982"/>
    <lineage>
        <taxon>Bacteria</taxon>
        <taxon>Pseudomonadati</taxon>
        <taxon>Bacteroidota</taxon>
        <taxon>Flavobacteriia</taxon>
        <taxon>Flavobacteriales</taxon>
        <taxon>Flavobacteriaceae</taxon>
        <taxon>Aquimarina</taxon>
    </lineage>
</organism>
<dbReference type="EMBL" id="VLNR01000010">
    <property type="protein sequence ID" value="TSE10015.1"/>
    <property type="molecule type" value="Genomic_DNA"/>
</dbReference>
<reference evidence="4 5" key="1">
    <citation type="submission" date="2019-07" db="EMBL/GenBank/DDBJ databases">
        <title>The draft genome sequence of Aquimarina algiphila M91.</title>
        <authorList>
            <person name="Meng X."/>
        </authorList>
    </citation>
    <scope>NUCLEOTIDE SEQUENCE [LARGE SCALE GENOMIC DNA]</scope>
    <source>
        <strain evidence="4 5">M91</strain>
    </source>
</reference>
<dbReference type="Gene3D" id="3.90.1750.20">
    <property type="entry name" value="Putative Large Serine Recombinase, Chain B, Domain 2"/>
    <property type="match status" value="1"/>
</dbReference>
<evidence type="ECO:0000259" key="2">
    <source>
        <dbReference type="PROSITE" id="PS51736"/>
    </source>
</evidence>
<dbReference type="PANTHER" id="PTHR30461:SF23">
    <property type="entry name" value="DNA RECOMBINASE-RELATED"/>
    <property type="match status" value="1"/>
</dbReference>
<evidence type="ECO:0000256" key="1">
    <source>
        <dbReference type="SAM" id="Coils"/>
    </source>
</evidence>
<dbReference type="SUPFAM" id="SSF53041">
    <property type="entry name" value="Resolvase-like"/>
    <property type="match status" value="1"/>
</dbReference>
<dbReference type="CDD" id="cd00338">
    <property type="entry name" value="Ser_Recombinase"/>
    <property type="match status" value="1"/>
</dbReference>
<dbReference type="InterPro" id="IPR025827">
    <property type="entry name" value="Zn_ribbon_recom_dom"/>
</dbReference>
<proteinExistence type="predicted"/>
<sequence>MNTLEQFQDFAKKNKQKIISNNKAVIYTRVSDVKQKDNTSLESQKEICTEFALRNGFEICAYFGGTHESAKTDERKAYKEMLTYVKRKKITNIIVHSLDRYSRTGGLAIATVEELKKKGIKVISISQNVDSDTPTGTFMQSFHLLYSRYDNDIRRDKTITGMRHRLMQGYYMGLAPLGYKNARNDKNVPIIIPDENAKLVRKAFLWKVDENISNADIVERLQMQGLKIYRQRLTDIFRNPIYCGLISHGLLEGKVVQGNHEPIISKNIFLKVNGIQAKNNQNYKHNRENENLPLKGFTKCKSCGSPLTGFIVKKKGIYYYKCKTTGCSCTKNTKSLHEQFEKILSHFEIDKKWIAPLKKQLQFTFEYYFKSKKDDTTALKNTLKGLLEKIEKIEERYVIGEIDTQLYQKFIKKFNIEKEQIEEEIKTNSLKSSNLDFYIDNCIKLFSNLNRLWKLGNYNEKQRLQKLLFPKGILYSKEKDEVQTLQLNPVMELVNCLSMNYNKNKSGQNLALASLSAVVTQEGFKPPTLRAEI</sequence>
<dbReference type="InterPro" id="IPR006119">
    <property type="entry name" value="Resolv_N"/>
</dbReference>
<dbReference type="InterPro" id="IPR050639">
    <property type="entry name" value="SSR_resolvase"/>
</dbReference>
<feature type="domain" description="Recombinase" evidence="3">
    <location>
        <begin position="176"/>
        <end position="282"/>
    </location>
</feature>
<keyword evidence="5" id="KW-1185">Reference proteome</keyword>
<protein>
    <submittedName>
        <fullName evidence="4">Recombinase family protein</fullName>
    </submittedName>
</protein>
<dbReference type="Gene3D" id="3.40.50.1390">
    <property type="entry name" value="Resolvase, N-terminal catalytic domain"/>
    <property type="match status" value="1"/>
</dbReference>
<dbReference type="GO" id="GO:0003677">
    <property type="term" value="F:DNA binding"/>
    <property type="evidence" value="ECO:0007669"/>
    <property type="project" value="InterPro"/>
</dbReference>
<dbReference type="Pfam" id="PF07508">
    <property type="entry name" value="Recombinase"/>
    <property type="match status" value="1"/>
</dbReference>
<evidence type="ECO:0000313" key="5">
    <source>
        <dbReference type="Proteomes" id="UP000318833"/>
    </source>
</evidence>
<comment type="caution">
    <text evidence="4">The sequence shown here is derived from an EMBL/GenBank/DDBJ whole genome shotgun (WGS) entry which is preliminary data.</text>
</comment>
<evidence type="ECO:0000259" key="3">
    <source>
        <dbReference type="PROSITE" id="PS51737"/>
    </source>
</evidence>
<dbReference type="OrthoDB" id="9815006at2"/>
<evidence type="ECO:0000313" key="4">
    <source>
        <dbReference type="EMBL" id="TSE10015.1"/>
    </source>
</evidence>
<dbReference type="AlphaFoldDB" id="A0A554VNR6"/>
<dbReference type="Proteomes" id="UP000318833">
    <property type="component" value="Unassembled WGS sequence"/>
</dbReference>
<dbReference type="SMART" id="SM00857">
    <property type="entry name" value="Resolvase"/>
    <property type="match status" value="1"/>
</dbReference>
<dbReference type="InterPro" id="IPR038109">
    <property type="entry name" value="DNA_bind_recomb_sf"/>
</dbReference>
<dbReference type="PROSITE" id="PS51736">
    <property type="entry name" value="RECOMBINASES_3"/>
    <property type="match status" value="1"/>
</dbReference>
<dbReference type="PROSITE" id="PS51737">
    <property type="entry name" value="RECOMBINASE_DNA_BIND"/>
    <property type="match status" value="1"/>
</dbReference>
<feature type="coiled-coil region" evidence="1">
    <location>
        <begin position="376"/>
        <end position="431"/>
    </location>
</feature>
<dbReference type="InterPro" id="IPR036162">
    <property type="entry name" value="Resolvase-like_N_sf"/>
</dbReference>
<accession>A0A554VNR6</accession>
<feature type="domain" description="Resolvase/invertase-type recombinase catalytic" evidence="2">
    <location>
        <begin position="23"/>
        <end position="169"/>
    </location>
</feature>